<evidence type="ECO:0000313" key="2">
    <source>
        <dbReference type="Proteomes" id="UP000184420"/>
    </source>
</evidence>
<accession>A0A1M7KV71</accession>
<evidence type="ECO:0000313" key="1">
    <source>
        <dbReference type="EMBL" id="SHM69116.1"/>
    </source>
</evidence>
<keyword evidence="2" id="KW-1185">Reference proteome</keyword>
<dbReference type="AlphaFoldDB" id="A0A1M7KV71"/>
<gene>
    <name evidence="1" type="ORF">SAMN05444266_11012</name>
</gene>
<dbReference type="Proteomes" id="UP000184420">
    <property type="component" value="Unassembled WGS sequence"/>
</dbReference>
<dbReference type="EMBL" id="FRBL01000010">
    <property type="protein sequence ID" value="SHM69116.1"/>
    <property type="molecule type" value="Genomic_DNA"/>
</dbReference>
<proteinExistence type="predicted"/>
<name>A0A1M7KV71_9BACT</name>
<dbReference type="STRING" id="1419482.SAMN05444266_11012"/>
<reference evidence="1 2" key="1">
    <citation type="submission" date="2016-11" db="EMBL/GenBank/DDBJ databases">
        <authorList>
            <person name="Jaros S."/>
            <person name="Januszkiewicz K."/>
            <person name="Wedrychowicz H."/>
        </authorList>
    </citation>
    <scope>NUCLEOTIDE SEQUENCE [LARGE SCALE GENOMIC DNA]</scope>
    <source>
        <strain evidence="1 2">DSM 27406</strain>
    </source>
</reference>
<protein>
    <submittedName>
        <fullName evidence="1">Uncharacterized protein</fullName>
    </submittedName>
</protein>
<organism evidence="1 2">
    <name type="scientific">Chitinophaga jiangningensis</name>
    <dbReference type="NCBI Taxonomy" id="1419482"/>
    <lineage>
        <taxon>Bacteria</taxon>
        <taxon>Pseudomonadati</taxon>
        <taxon>Bacteroidota</taxon>
        <taxon>Chitinophagia</taxon>
        <taxon>Chitinophagales</taxon>
        <taxon>Chitinophagaceae</taxon>
        <taxon>Chitinophaga</taxon>
    </lineage>
</organism>
<sequence>MVADSLTIRYRNNLFPVNILTHNLKQNRTLKVRLPFYFCWHRYESCKAADAKIPH</sequence>